<proteinExistence type="predicted"/>
<evidence type="ECO:0000313" key="2">
    <source>
        <dbReference type="EMBL" id="SDB54216.1"/>
    </source>
</evidence>
<dbReference type="SUPFAM" id="SSF49785">
    <property type="entry name" value="Galactose-binding domain-like"/>
    <property type="match status" value="1"/>
</dbReference>
<dbReference type="SUPFAM" id="SSF53335">
    <property type="entry name" value="S-adenosyl-L-methionine-dependent methyltransferases"/>
    <property type="match status" value="1"/>
</dbReference>
<keyword evidence="2" id="KW-0808">Transferase</keyword>
<dbReference type="Pfam" id="PF13489">
    <property type="entry name" value="Methyltransf_23"/>
    <property type="match status" value="1"/>
</dbReference>
<organism evidence="2 3">
    <name type="scientific">Bauldia litoralis</name>
    <dbReference type="NCBI Taxonomy" id="665467"/>
    <lineage>
        <taxon>Bacteria</taxon>
        <taxon>Pseudomonadati</taxon>
        <taxon>Pseudomonadota</taxon>
        <taxon>Alphaproteobacteria</taxon>
        <taxon>Hyphomicrobiales</taxon>
        <taxon>Kaistiaceae</taxon>
        <taxon>Bauldia</taxon>
    </lineage>
</organism>
<dbReference type="Proteomes" id="UP000199071">
    <property type="component" value="Unassembled WGS sequence"/>
</dbReference>
<name>A0A1G6E9Y7_9HYPH</name>
<sequence length="692" mass="79297">MNRETRRFVESLPRFELDVIEISGDRWDDPTLGFRTYRNYFYPDFDICDAPFGSEICDLVILEQVLEHVRSPARALRNSLEMLRPGGWVLVTTPFLIRFHPQPQDLYRWTADGLRILLEEAGFRQVKTNAWGNRDCLIADMTPGPDWTYFDPKRHSLVNEPQFPLSVWGTALRPPIKTTTAKVMKAGVWSYFLLSSLILANGEKSRVLRERPWSLRVAGQERAELLTFADPERLRVSIEQQESQATFDIQLNRDGYEVAKNGRYRVTMAAKADAPREMGLGFSKGGEPWSNLGLYRVLPLTTEWSEFSQDFRIASDEDNARIHFDLGGSGISVELSLVRLWKVAEDGLIAMSTSSPSKPKNLRTSSTQDILTWRDRIVMEAAAYMEQGETEPGEAWLKKLENATIDAWTLEKTDPYLSRIARGRRVVASFDPARRPADDEVVIVYGNYPHFYENVVVNNPIRRHVTDFWSLQHDKVEADPRWSGIGQIFLINLDMRMDRYDATLRELASMRAPFDRVTRFSAIKPADNDETELGRHVACLRSHIEVLRQARANRQEHVLVLEDDFSFSSDIEQHLTDLGAFYQRNYDYWICLLSTSKYGAIQPKDDLVSLSFQPVTGTAGYLISRAGIEELLPVFEAAVERLAMKGNLKTDPADRCWSVLQPSGKFFTFRRKFGFQVSSFSDITGDFSRDFD</sequence>
<dbReference type="EMBL" id="FMXQ01000011">
    <property type="protein sequence ID" value="SDB54216.1"/>
    <property type="molecule type" value="Genomic_DNA"/>
</dbReference>
<evidence type="ECO:0000313" key="3">
    <source>
        <dbReference type="Proteomes" id="UP000199071"/>
    </source>
</evidence>
<protein>
    <submittedName>
        <fullName evidence="2">Glycosyltransferase involved in LPS biosynthesis, GR25 family</fullName>
    </submittedName>
</protein>
<dbReference type="Gene3D" id="3.40.50.150">
    <property type="entry name" value="Vaccinia Virus protein VP39"/>
    <property type="match status" value="1"/>
</dbReference>
<dbReference type="CDD" id="cd02440">
    <property type="entry name" value="AdoMet_MTases"/>
    <property type="match status" value="1"/>
</dbReference>
<dbReference type="InterPro" id="IPR008979">
    <property type="entry name" value="Galactose-bd-like_sf"/>
</dbReference>
<dbReference type="AlphaFoldDB" id="A0A1G6E9Y7"/>
<dbReference type="InterPro" id="IPR029063">
    <property type="entry name" value="SAM-dependent_MTases_sf"/>
</dbReference>
<dbReference type="RefSeq" id="WP_175478569.1">
    <property type="nucleotide sequence ID" value="NZ_FMXQ01000011.1"/>
</dbReference>
<evidence type="ECO:0000259" key="1">
    <source>
        <dbReference type="Pfam" id="PF01755"/>
    </source>
</evidence>
<feature type="domain" description="Glycosyl transferase family 25" evidence="1">
    <location>
        <begin position="537"/>
        <end position="636"/>
    </location>
</feature>
<reference evidence="2 3" key="1">
    <citation type="submission" date="2016-10" db="EMBL/GenBank/DDBJ databases">
        <authorList>
            <person name="de Groot N.N."/>
        </authorList>
    </citation>
    <scope>NUCLEOTIDE SEQUENCE [LARGE SCALE GENOMIC DNA]</scope>
    <source>
        <strain evidence="2 3">ATCC 35022</strain>
    </source>
</reference>
<gene>
    <name evidence="2" type="ORF">SAMN02982931_04260</name>
</gene>
<keyword evidence="3" id="KW-1185">Reference proteome</keyword>
<dbReference type="Pfam" id="PF01755">
    <property type="entry name" value="Glyco_transf_25"/>
    <property type="match status" value="1"/>
</dbReference>
<dbReference type="STRING" id="665467.SAMN02982931_04260"/>
<dbReference type="Gene3D" id="2.60.120.260">
    <property type="entry name" value="Galactose-binding domain-like"/>
    <property type="match status" value="1"/>
</dbReference>
<dbReference type="GO" id="GO:0016740">
    <property type="term" value="F:transferase activity"/>
    <property type="evidence" value="ECO:0007669"/>
    <property type="project" value="UniProtKB-KW"/>
</dbReference>
<dbReference type="InterPro" id="IPR002654">
    <property type="entry name" value="Glyco_trans_25"/>
</dbReference>
<accession>A0A1G6E9Y7</accession>